<organism evidence="2 3">
    <name type="scientific">Pseudonocardia asaccharolytica DSM 44247 = NBRC 16224</name>
    <dbReference type="NCBI Taxonomy" id="1123024"/>
    <lineage>
        <taxon>Bacteria</taxon>
        <taxon>Bacillati</taxon>
        <taxon>Actinomycetota</taxon>
        <taxon>Actinomycetes</taxon>
        <taxon>Pseudonocardiales</taxon>
        <taxon>Pseudonocardiaceae</taxon>
        <taxon>Pseudonocardia</taxon>
    </lineage>
</organism>
<proteinExistence type="predicted"/>
<reference evidence="2 3" key="1">
    <citation type="submission" date="2019-07" db="EMBL/GenBank/DDBJ databases">
        <title>Whole genome shotgun sequence of Pseudonocardia asaccharolytica NBRC 16224.</title>
        <authorList>
            <person name="Hosoyama A."/>
            <person name="Uohara A."/>
            <person name="Ohji S."/>
            <person name="Ichikawa N."/>
        </authorList>
    </citation>
    <scope>NUCLEOTIDE SEQUENCE [LARGE SCALE GENOMIC DNA]</scope>
    <source>
        <strain evidence="2 3">NBRC 16224</strain>
    </source>
</reference>
<gene>
    <name evidence="2" type="ORF">PA7_33810</name>
</gene>
<name>A0A511D7D8_9PSEU</name>
<evidence type="ECO:0000313" key="3">
    <source>
        <dbReference type="Proteomes" id="UP000321328"/>
    </source>
</evidence>
<comment type="caution">
    <text evidence="2">The sequence shown here is derived from an EMBL/GenBank/DDBJ whole genome shotgun (WGS) entry which is preliminary data.</text>
</comment>
<dbReference type="Proteomes" id="UP000321328">
    <property type="component" value="Unassembled WGS sequence"/>
</dbReference>
<keyword evidence="3" id="KW-1185">Reference proteome</keyword>
<dbReference type="EMBL" id="BJVI01000040">
    <property type="protein sequence ID" value="GEL19544.1"/>
    <property type="molecule type" value="Genomic_DNA"/>
</dbReference>
<evidence type="ECO:0000313" key="2">
    <source>
        <dbReference type="EMBL" id="GEL19544.1"/>
    </source>
</evidence>
<feature type="compositionally biased region" description="Basic and acidic residues" evidence="1">
    <location>
        <begin position="33"/>
        <end position="43"/>
    </location>
</feature>
<protein>
    <submittedName>
        <fullName evidence="2">Uncharacterized protein</fullName>
    </submittedName>
</protein>
<dbReference type="AlphaFoldDB" id="A0A511D7D8"/>
<sequence length="87" mass="9220">MPAQRGIAGVGVDDAGQEPVEAQPEQQIVTHEQVPRHVPEPTDHPGSSGRIVAPAATARPGKSYGSERVIFDDIESLVSVPASTRRQ</sequence>
<evidence type="ECO:0000256" key="1">
    <source>
        <dbReference type="SAM" id="MobiDB-lite"/>
    </source>
</evidence>
<accession>A0A511D7D8</accession>
<feature type="region of interest" description="Disordered" evidence="1">
    <location>
        <begin position="1"/>
        <end position="64"/>
    </location>
</feature>